<feature type="domain" description="SWIM-type" evidence="3">
    <location>
        <begin position="51"/>
        <end position="90"/>
    </location>
</feature>
<name>A0ABR8XJN4_9BACL</name>
<accession>A0ABR8XJN4</accession>
<dbReference type="SUPFAM" id="SSF52540">
    <property type="entry name" value="P-loop containing nucleoside triphosphate hydrolases"/>
    <property type="match status" value="2"/>
</dbReference>
<dbReference type="Pfam" id="PF00176">
    <property type="entry name" value="SNF2-rel_dom"/>
    <property type="match status" value="1"/>
</dbReference>
<dbReference type="InterPro" id="IPR001650">
    <property type="entry name" value="Helicase_C-like"/>
</dbReference>
<proteinExistence type="predicted"/>
<keyword evidence="2" id="KW-0479">Metal-binding</keyword>
<dbReference type="InterPro" id="IPR027417">
    <property type="entry name" value="P-loop_NTPase"/>
</dbReference>
<sequence length="1065" mass="123604">MDIKLSEKQIKDLCGTVSFKKGHTFYQTGKVNFLQYTDTFGEAVVKSTEQFVVRVEKESTGKVKTSCSCPTLGDFSKSCQHVAAVLIAILNRNKKTSPSSLTIPLEENVDLKNSFLSIFKEQTVQTSRQQRHFEKREIMDVHFLLTPVQLSVEETLFAINLQVNGEHILSIREFLTHIKNKKTYRISESTVYNFEEFCFEVQHDAILQLLIKIVEDDALYRETLQYKQIHFQEHLLIIPPSSWHLLVPLLLNIEDVSLFYQNESYSKVKILTRPTALRFNIQAKGEHYELNIEGIERTVLLPGYRLVLFNGEMTQISDESVMQLLELKKMLQQQSTLTIEQSHWDYFLEKIIPKLKKIGTVTMDRELSLQQMQTPLVVNVYLDRVKNRFLAGLEFQYGQFVIQPLSEYDISDEVLIIRDIEKESTILALMDESGFTKTDGGYYMQNEELEYNFLFHQLPKLTKLAQIYATNSVKLRIAKENNFPKIRVNVQKERTNWLEFKFEMDGVSNNQIKEILAAIKVKQKYYRLKDGALLSLETREIEEIQRFLRAIPAQDDEYELTFNMPILDSLPFLEQFEESTIFEAEQSFKEFTGQLLNPASLTFEVPASLQSILRDYQKHGYNWLKLLSNYGFGGVLADDMGLGKTIQSIAFVVSELDVIRANKQPVLIVCPSSLSYNWLYEFMQFASEVEAIVVDGDVSERRALLRTMEEQDVVITTYPLLRRDISFYERQHFHTVFFDEAQAFKNPVTQTARTVKKINATNRFALTGTPIENSLSELWSIYRVVFPQLFRELEEFRHMQRKDIARRVRPFLLRRMKEQVLDELPQKEEIIEKTELFPEQKALYAAYLAKLRVDTMKHLDKETFHKNRIRILAGITRLRQICCHPALFVEGYKGSSAKFEQLFHLLEQSKASGRRVLIFSQFTQMLKMIATELSKRGESYFYLDGQTPSEERVALCNAFNNGERDLFLISLKAGGTGLNLTGADTVILYDLWWNPAVEEQAADRAHRMGQKEVVQVIKLITNGTIEEKMSELQQKKKLLISDILDGDDQSNSRLTEQDIREILMI</sequence>
<dbReference type="SMART" id="SM00490">
    <property type="entry name" value="HELICc"/>
    <property type="match status" value="1"/>
</dbReference>
<evidence type="ECO:0000259" key="5">
    <source>
        <dbReference type="PROSITE" id="PS51194"/>
    </source>
</evidence>
<dbReference type="InterPro" id="IPR000330">
    <property type="entry name" value="SNF2_N"/>
</dbReference>
<keyword evidence="7" id="KW-1185">Reference proteome</keyword>
<evidence type="ECO:0000259" key="4">
    <source>
        <dbReference type="PROSITE" id="PS51192"/>
    </source>
</evidence>
<dbReference type="InterPro" id="IPR013663">
    <property type="entry name" value="Helicase_SWF/SNF/SWI_bac"/>
</dbReference>
<evidence type="ECO:0000313" key="6">
    <source>
        <dbReference type="EMBL" id="MBD8032147.1"/>
    </source>
</evidence>
<dbReference type="Pfam" id="PF00271">
    <property type="entry name" value="Helicase_C"/>
    <property type="match status" value="1"/>
</dbReference>
<dbReference type="PROSITE" id="PS51194">
    <property type="entry name" value="HELICASE_CTER"/>
    <property type="match status" value="1"/>
</dbReference>
<feature type="domain" description="Helicase ATP-binding" evidence="4">
    <location>
        <begin position="625"/>
        <end position="788"/>
    </location>
</feature>
<dbReference type="RefSeq" id="WP_191702754.1">
    <property type="nucleotide sequence ID" value="NZ_JACSPW010000002.1"/>
</dbReference>
<dbReference type="CDD" id="cd18793">
    <property type="entry name" value="SF2_C_SNF"/>
    <property type="match status" value="1"/>
</dbReference>
<dbReference type="Gene3D" id="3.40.50.300">
    <property type="entry name" value="P-loop containing nucleotide triphosphate hydrolases"/>
    <property type="match status" value="1"/>
</dbReference>
<dbReference type="EMBL" id="JACSPW010000002">
    <property type="protein sequence ID" value="MBD8032147.1"/>
    <property type="molecule type" value="Genomic_DNA"/>
</dbReference>
<protein>
    <submittedName>
        <fullName evidence="6">SNF2 helicase associated domain-containing protein</fullName>
    </submittedName>
</protein>
<dbReference type="InterPro" id="IPR038718">
    <property type="entry name" value="SNF2-like_sf"/>
</dbReference>
<dbReference type="InterPro" id="IPR007527">
    <property type="entry name" value="Znf_SWIM"/>
</dbReference>
<dbReference type="Proteomes" id="UP000600565">
    <property type="component" value="Unassembled WGS sequence"/>
</dbReference>
<reference evidence="6 7" key="1">
    <citation type="submission" date="2020-08" db="EMBL/GenBank/DDBJ databases">
        <title>A Genomic Blueprint of the Chicken Gut Microbiome.</title>
        <authorList>
            <person name="Gilroy R."/>
            <person name="Ravi A."/>
            <person name="Getino M."/>
            <person name="Pursley I."/>
            <person name="Horton D.L."/>
            <person name="Alikhan N.-F."/>
            <person name="Baker D."/>
            <person name="Gharbi K."/>
            <person name="Hall N."/>
            <person name="Watson M."/>
            <person name="Adriaenssens E.M."/>
            <person name="Foster-Nyarko E."/>
            <person name="Jarju S."/>
            <person name="Secka A."/>
            <person name="Antonio M."/>
            <person name="Oren A."/>
            <person name="Chaudhuri R."/>
            <person name="La Ragione R.M."/>
            <person name="Hildebrand F."/>
            <person name="Pallen M.J."/>
        </authorList>
    </citation>
    <scope>NUCLEOTIDE SEQUENCE [LARGE SCALE GENOMIC DNA]</scope>
    <source>
        <strain evidence="6 7">Sa1YVA6</strain>
    </source>
</reference>
<gene>
    <name evidence="6" type="ORF">H9632_03630</name>
</gene>
<keyword evidence="1" id="KW-0378">Hydrolase</keyword>
<evidence type="ECO:0000313" key="7">
    <source>
        <dbReference type="Proteomes" id="UP000600565"/>
    </source>
</evidence>
<organism evidence="6 7">
    <name type="scientific">Solibacillus merdavium</name>
    <dbReference type="NCBI Taxonomy" id="2762218"/>
    <lineage>
        <taxon>Bacteria</taxon>
        <taxon>Bacillati</taxon>
        <taxon>Bacillota</taxon>
        <taxon>Bacilli</taxon>
        <taxon>Bacillales</taxon>
        <taxon>Caryophanaceae</taxon>
        <taxon>Solibacillus</taxon>
    </lineage>
</organism>
<evidence type="ECO:0000259" key="3">
    <source>
        <dbReference type="PROSITE" id="PS50966"/>
    </source>
</evidence>
<dbReference type="InterPro" id="IPR014001">
    <property type="entry name" value="Helicase_ATP-bd"/>
</dbReference>
<dbReference type="InterPro" id="IPR049730">
    <property type="entry name" value="SNF2/RAD54-like_C"/>
</dbReference>
<dbReference type="Gene3D" id="3.40.50.10810">
    <property type="entry name" value="Tandem AAA-ATPase domain"/>
    <property type="match status" value="1"/>
</dbReference>
<dbReference type="PANTHER" id="PTHR10799">
    <property type="entry name" value="SNF2/RAD54 HELICASE FAMILY"/>
    <property type="match status" value="1"/>
</dbReference>
<evidence type="ECO:0000256" key="1">
    <source>
        <dbReference type="ARBA" id="ARBA00022801"/>
    </source>
</evidence>
<dbReference type="Pfam" id="PF08455">
    <property type="entry name" value="SNF2_assoc"/>
    <property type="match status" value="1"/>
</dbReference>
<keyword evidence="2" id="KW-0862">Zinc</keyword>
<feature type="domain" description="Helicase C-terminal" evidence="5">
    <location>
        <begin position="898"/>
        <end position="1060"/>
    </location>
</feature>
<comment type="caution">
    <text evidence="6">The sequence shown here is derived from an EMBL/GenBank/DDBJ whole genome shotgun (WGS) entry which is preliminary data.</text>
</comment>
<dbReference type="PROSITE" id="PS50966">
    <property type="entry name" value="ZF_SWIM"/>
    <property type="match status" value="1"/>
</dbReference>
<dbReference type="PROSITE" id="PS51192">
    <property type="entry name" value="HELICASE_ATP_BIND_1"/>
    <property type="match status" value="1"/>
</dbReference>
<evidence type="ECO:0000256" key="2">
    <source>
        <dbReference type="PROSITE-ProRule" id="PRU00325"/>
    </source>
</evidence>
<keyword evidence="2" id="KW-0863">Zinc-finger</keyword>
<dbReference type="SMART" id="SM00487">
    <property type="entry name" value="DEXDc"/>
    <property type="match status" value="1"/>
</dbReference>